<dbReference type="SMART" id="SM00365">
    <property type="entry name" value="LRR_SD22"/>
    <property type="match status" value="2"/>
</dbReference>
<comment type="caution">
    <text evidence="6">The sequence shown here is derived from an EMBL/GenBank/DDBJ whole genome shotgun (WGS) entry which is preliminary data.</text>
</comment>
<feature type="compositionally biased region" description="Low complexity" evidence="3">
    <location>
        <begin position="234"/>
        <end position="252"/>
    </location>
</feature>
<dbReference type="InterPro" id="IPR032675">
    <property type="entry name" value="LRR_dom_sf"/>
</dbReference>
<protein>
    <recommendedName>
        <fullName evidence="8">Leucine-rich repeat-containing protein 19</fullName>
    </recommendedName>
</protein>
<evidence type="ECO:0008006" key="8">
    <source>
        <dbReference type="Google" id="ProtNLM"/>
    </source>
</evidence>
<feature type="chain" id="PRO_5042253806" description="Leucine-rich repeat-containing protein 19" evidence="5">
    <location>
        <begin position="20"/>
        <end position="367"/>
    </location>
</feature>
<name>A0AAD7RDC0_9TELE</name>
<dbReference type="Proteomes" id="UP001221898">
    <property type="component" value="Unassembled WGS sequence"/>
</dbReference>
<dbReference type="PANTHER" id="PTHR31450">
    <property type="entry name" value="LEUCINE-RICH REPEAT-CONTAINING PROTEIN 19 LRRC19 FAMILY MEMBER"/>
    <property type="match status" value="1"/>
</dbReference>
<evidence type="ECO:0000256" key="5">
    <source>
        <dbReference type="SAM" id="SignalP"/>
    </source>
</evidence>
<evidence type="ECO:0000256" key="3">
    <source>
        <dbReference type="SAM" id="MobiDB-lite"/>
    </source>
</evidence>
<keyword evidence="7" id="KW-1185">Reference proteome</keyword>
<organism evidence="6 7">
    <name type="scientific">Aldrovandia affinis</name>
    <dbReference type="NCBI Taxonomy" id="143900"/>
    <lineage>
        <taxon>Eukaryota</taxon>
        <taxon>Metazoa</taxon>
        <taxon>Chordata</taxon>
        <taxon>Craniata</taxon>
        <taxon>Vertebrata</taxon>
        <taxon>Euteleostomi</taxon>
        <taxon>Actinopterygii</taxon>
        <taxon>Neopterygii</taxon>
        <taxon>Teleostei</taxon>
        <taxon>Notacanthiformes</taxon>
        <taxon>Halosauridae</taxon>
        <taxon>Aldrovandia</taxon>
    </lineage>
</organism>
<dbReference type="SUPFAM" id="SSF52058">
    <property type="entry name" value="L domain-like"/>
    <property type="match status" value="1"/>
</dbReference>
<feature type="signal peptide" evidence="5">
    <location>
        <begin position="1"/>
        <end position="19"/>
    </location>
</feature>
<evidence type="ECO:0000256" key="4">
    <source>
        <dbReference type="SAM" id="Phobius"/>
    </source>
</evidence>
<proteinExistence type="predicted"/>
<dbReference type="GO" id="GO:0038023">
    <property type="term" value="F:signaling receptor activity"/>
    <property type="evidence" value="ECO:0007669"/>
    <property type="project" value="TreeGrafter"/>
</dbReference>
<keyword evidence="4" id="KW-1133">Transmembrane helix</keyword>
<sequence>MASSSLLLLWMGCVQVASNSDPDNFNKLQQILYGLPSNITKLNLSHNAIEISEADIKTLKNYSQLTELYLNNNRLTVLPGHMFDNLTQLNILNVSYNNISRVEPKAFAGLANLKNLDLSHNSIPSLPPRVFANLSSLEALYLQGNGLHVLENGTFGDLKHQKYLDLDENPWNCSCAFLWVIHCLNDLKVQIGQGAICAIPEDQAGKSILNSSTMCFPGIRGTETPTEAPTVTATASSMQTTHTVSTGHTGSGNLTDSKKESVEDIPLGGNSWKFLLGVVAFALSTSLLIVCMVKSPKWYMLLFDYRHQRLHEEESDFFATRCHANFSLDVEQMETSAQELGGSPEEEDGYIEDGYIDTGDYKDHTEL</sequence>
<keyword evidence="5" id="KW-0732">Signal</keyword>
<keyword evidence="1" id="KW-0433">Leucine-rich repeat</keyword>
<feature type="compositionally biased region" description="Acidic residues" evidence="3">
    <location>
        <begin position="344"/>
        <end position="355"/>
    </location>
</feature>
<dbReference type="SMART" id="SM00369">
    <property type="entry name" value="LRR_TYP"/>
    <property type="match status" value="4"/>
</dbReference>
<dbReference type="EMBL" id="JAINUG010000378">
    <property type="protein sequence ID" value="KAJ8372971.1"/>
    <property type="molecule type" value="Genomic_DNA"/>
</dbReference>
<dbReference type="AlphaFoldDB" id="A0AAD7RDC0"/>
<evidence type="ECO:0000313" key="6">
    <source>
        <dbReference type="EMBL" id="KAJ8372971.1"/>
    </source>
</evidence>
<keyword evidence="4" id="KW-0472">Membrane</keyword>
<evidence type="ECO:0000256" key="1">
    <source>
        <dbReference type="ARBA" id="ARBA00022614"/>
    </source>
</evidence>
<dbReference type="PROSITE" id="PS51450">
    <property type="entry name" value="LRR"/>
    <property type="match status" value="2"/>
</dbReference>
<dbReference type="Gene3D" id="3.80.10.10">
    <property type="entry name" value="Ribonuclease Inhibitor"/>
    <property type="match status" value="2"/>
</dbReference>
<keyword evidence="2" id="KW-0677">Repeat</keyword>
<feature type="region of interest" description="Disordered" evidence="3">
    <location>
        <begin position="334"/>
        <end position="367"/>
    </location>
</feature>
<dbReference type="InterPro" id="IPR001611">
    <property type="entry name" value="Leu-rich_rpt"/>
</dbReference>
<feature type="transmembrane region" description="Helical" evidence="4">
    <location>
        <begin position="274"/>
        <end position="293"/>
    </location>
</feature>
<dbReference type="GO" id="GO:1901224">
    <property type="term" value="P:positive regulation of non-canonical NF-kappaB signal transduction"/>
    <property type="evidence" value="ECO:0007669"/>
    <property type="project" value="TreeGrafter"/>
</dbReference>
<keyword evidence="4" id="KW-0812">Transmembrane</keyword>
<evidence type="ECO:0000313" key="7">
    <source>
        <dbReference type="Proteomes" id="UP001221898"/>
    </source>
</evidence>
<gene>
    <name evidence="6" type="ORF">AAFF_G00272520</name>
</gene>
<accession>A0AAD7RDC0</accession>
<dbReference type="Pfam" id="PF15176">
    <property type="entry name" value="LRR19-TM"/>
    <property type="match status" value="1"/>
</dbReference>
<reference evidence="6" key="1">
    <citation type="journal article" date="2023" name="Science">
        <title>Genome structures resolve the early diversification of teleost fishes.</title>
        <authorList>
            <person name="Parey E."/>
            <person name="Louis A."/>
            <person name="Montfort J."/>
            <person name="Bouchez O."/>
            <person name="Roques C."/>
            <person name="Iampietro C."/>
            <person name="Lluch J."/>
            <person name="Castinel A."/>
            <person name="Donnadieu C."/>
            <person name="Desvignes T."/>
            <person name="Floi Bucao C."/>
            <person name="Jouanno E."/>
            <person name="Wen M."/>
            <person name="Mejri S."/>
            <person name="Dirks R."/>
            <person name="Jansen H."/>
            <person name="Henkel C."/>
            <person name="Chen W.J."/>
            <person name="Zahm M."/>
            <person name="Cabau C."/>
            <person name="Klopp C."/>
            <person name="Thompson A.W."/>
            <person name="Robinson-Rechavi M."/>
            <person name="Braasch I."/>
            <person name="Lecointre G."/>
            <person name="Bobe J."/>
            <person name="Postlethwait J.H."/>
            <person name="Berthelot C."/>
            <person name="Roest Crollius H."/>
            <person name="Guiguen Y."/>
        </authorList>
    </citation>
    <scope>NUCLEOTIDE SEQUENCE</scope>
    <source>
        <strain evidence="6">NC1722</strain>
    </source>
</reference>
<dbReference type="PANTHER" id="PTHR31450:SF4">
    <property type="entry name" value="LEUCINE-RICH REPEAT-CONTAINING PROTEIN 19"/>
    <property type="match status" value="1"/>
</dbReference>
<dbReference type="GO" id="GO:0005886">
    <property type="term" value="C:plasma membrane"/>
    <property type="evidence" value="ECO:0007669"/>
    <property type="project" value="TreeGrafter"/>
</dbReference>
<dbReference type="Pfam" id="PF13855">
    <property type="entry name" value="LRR_8"/>
    <property type="match status" value="1"/>
</dbReference>
<dbReference type="InterPro" id="IPR003591">
    <property type="entry name" value="Leu-rich_rpt_typical-subtyp"/>
</dbReference>
<evidence type="ECO:0000256" key="2">
    <source>
        <dbReference type="ARBA" id="ARBA00022737"/>
    </source>
</evidence>
<feature type="region of interest" description="Disordered" evidence="3">
    <location>
        <begin position="234"/>
        <end position="257"/>
    </location>
</feature>